<feature type="compositionally biased region" description="Low complexity" evidence="1">
    <location>
        <begin position="543"/>
        <end position="560"/>
    </location>
</feature>
<reference evidence="2" key="2">
    <citation type="submission" date="2022-06" db="UniProtKB">
        <authorList>
            <consortium name="EnsemblMetazoa"/>
        </authorList>
    </citation>
    <scope>IDENTIFICATION</scope>
    <source>
        <strain evidence="2">p50T (Dazao)</strain>
    </source>
</reference>
<sequence>MMKRKRSGEKIESDTKVLGCRKNLRSSKRLNATEQSSKNDNLNVNVNSLPQEKNSEKQSLPVSLPIEIYEKYLENKKKKMSRGLKGKSLPYIDNDPDYELPKAKKQRTKKPNKPNTDYAIIENPQNDDEHFDNIYRTSTIVGSKYPHLMNTNKEIALENTKINDAGLPKFCIPYEQPKFKLPHNPVVVALREKYKINPNVRITQTKFEDPKKSNELPLNCTVLQNDAINLSAGKSANENLSVNALNLMKTKDAETITDDNIIVNDEERNFIASLRASNITISSLSSLLANKDSDVNNNSKIQRNYEDISETIDLLDDDDDGGTPNIDPNVLKILEDQSEANKSFIGLLLKILTKGHIIVANEVESMPTEIILQKLNLAGVDVLKLIELLKVCLQEYLESKNKTRQQPLVANKSTETVPNIDIRTILNPPNFQLTTSVNDGGYSSSVSTQTNEPALQAQVKSVSQPHCPSQDVHSMICRPNQQYNYSQQTNQNTNTVQQPSQIVAPRQTPFAMPHIQAVMPQKNFASAITNFPAIPAQNIQINSSQPLPQNQNNFQLPQNQTESVNRPYYNTQGSMDYSYQNSQQKQGSGRRSSQEVYNSNNNNPSLRYGGQGRPRQSFNPCNNAMPHMGNYSDRYNQYNNVTAVTESSYSHMIRHQNSVDPRFNSSQNAMGFYNQMDNYACNNTSNVQ</sequence>
<dbReference type="RefSeq" id="XP_012546642.2">
    <property type="nucleotide sequence ID" value="XM_012691188.4"/>
</dbReference>
<keyword evidence="3" id="KW-1185">Reference proteome</keyword>
<feature type="region of interest" description="Disordered" evidence="1">
    <location>
        <begin position="79"/>
        <end position="123"/>
    </location>
</feature>
<feature type="compositionally biased region" description="Low complexity" evidence="1">
    <location>
        <begin position="582"/>
        <end position="591"/>
    </location>
</feature>
<evidence type="ECO:0000313" key="3">
    <source>
        <dbReference type="Proteomes" id="UP000005204"/>
    </source>
</evidence>
<dbReference type="GeneID" id="105841759"/>
<feature type="compositionally biased region" description="Polar residues" evidence="1">
    <location>
        <begin position="561"/>
        <end position="581"/>
    </location>
</feature>
<evidence type="ECO:0000313" key="2">
    <source>
        <dbReference type="EnsemblMetazoa" id="XP_012546642.2"/>
    </source>
</evidence>
<organism evidence="2 3">
    <name type="scientific">Bombyx mori</name>
    <name type="common">Silk moth</name>
    <dbReference type="NCBI Taxonomy" id="7091"/>
    <lineage>
        <taxon>Eukaryota</taxon>
        <taxon>Metazoa</taxon>
        <taxon>Ecdysozoa</taxon>
        <taxon>Arthropoda</taxon>
        <taxon>Hexapoda</taxon>
        <taxon>Insecta</taxon>
        <taxon>Pterygota</taxon>
        <taxon>Neoptera</taxon>
        <taxon>Endopterygota</taxon>
        <taxon>Lepidoptera</taxon>
        <taxon>Glossata</taxon>
        <taxon>Ditrysia</taxon>
        <taxon>Bombycoidea</taxon>
        <taxon>Bombycidae</taxon>
        <taxon>Bombycinae</taxon>
        <taxon>Bombyx</taxon>
    </lineage>
</organism>
<proteinExistence type="predicted"/>
<dbReference type="KEGG" id="bmor:105841759"/>
<dbReference type="Proteomes" id="UP000005204">
    <property type="component" value="Unassembled WGS sequence"/>
</dbReference>
<feature type="compositionally biased region" description="Polar residues" evidence="1">
    <location>
        <begin position="29"/>
        <end position="59"/>
    </location>
</feature>
<feature type="region of interest" description="Disordered" evidence="1">
    <location>
        <begin position="1"/>
        <end position="59"/>
    </location>
</feature>
<dbReference type="EnsemblMetazoa" id="XM_012691188.3">
    <property type="protein sequence ID" value="XP_012546642.2"/>
    <property type="gene ID" value="LOC105841759"/>
</dbReference>
<reference evidence="3" key="1">
    <citation type="journal article" date="2008" name="Insect Biochem. Mol. Biol.">
        <title>The genome of a lepidopteran model insect, the silkworm Bombyx mori.</title>
        <authorList>
            <consortium name="International Silkworm Genome Consortium"/>
        </authorList>
    </citation>
    <scope>NUCLEOTIDE SEQUENCE [LARGE SCALE GENOMIC DNA]</scope>
    <source>
        <strain evidence="3">p50T</strain>
    </source>
</reference>
<name>A0A8R2C6P5_BOMMO</name>
<feature type="compositionally biased region" description="Polar residues" evidence="1">
    <location>
        <begin position="595"/>
        <end position="605"/>
    </location>
</feature>
<dbReference type="AlphaFoldDB" id="A0A8R2C6P5"/>
<accession>A0A8R2C6P5</accession>
<feature type="compositionally biased region" description="Basic residues" evidence="1">
    <location>
        <begin position="103"/>
        <end position="112"/>
    </location>
</feature>
<feature type="region of interest" description="Disordered" evidence="1">
    <location>
        <begin position="543"/>
        <end position="615"/>
    </location>
</feature>
<protein>
    <submittedName>
        <fullName evidence="2">Uncharacterized protein</fullName>
    </submittedName>
</protein>
<evidence type="ECO:0000256" key="1">
    <source>
        <dbReference type="SAM" id="MobiDB-lite"/>
    </source>
</evidence>